<dbReference type="RefSeq" id="WP_074552707.1">
    <property type="nucleotide sequence ID" value="NZ_CP119563.1"/>
</dbReference>
<protein>
    <submittedName>
        <fullName evidence="7">UDP-2,3-diacylglucosamine pyrophosphatase LpxH</fullName>
    </submittedName>
</protein>
<dbReference type="PANTHER" id="PTHR34990">
    <property type="entry name" value="UDP-2,3-DIACYLGLUCOSAMINE HYDROLASE-RELATED"/>
    <property type="match status" value="1"/>
</dbReference>
<evidence type="ECO:0000256" key="3">
    <source>
        <dbReference type="ARBA" id="ARBA00022723"/>
    </source>
</evidence>
<dbReference type="InterPro" id="IPR043461">
    <property type="entry name" value="LpxH-like"/>
</dbReference>
<evidence type="ECO:0000256" key="5">
    <source>
        <dbReference type="ARBA" id="ARBA00023211"/>
    </source>
</evidence>
<keyword evidence="3" id="KW-0479">Metal-binding</keyword>
<reference evidence="7 8" key="1">
    <citation type="submission" date="2016-10" db="EMBL/GenBank/DDBJ databases">
        <authorList>
            <person name="de Groot N.N."/>
        </authorList>
    </citation>
    <scope>NUCLEOTIDE SEQUENCE [LARGE SCALE GENOMIC DNA]</scope>
    <source>
        <strain evidence="8">DSM 938 / 37b4</strain>
    </source>
</reference>
<dbReference type="Proteomes" id="UP000183812">
    <property type="component" value="Unassembled WGS sequence"/>
</dbReference>
<name>A0A1G7BNS1_RHOCA</name>
<keyword evidence="5" id="KW-0464">Manganese</keyword>
<dbReference type="Pfam" id="PF00149">
    <property type="entry name" value="Metallophos"/>
    <property type="match status" value="1"/>
</dbReference>
<keyword evidence="2" id="KW-0997">Cell inner membrane</keyword>
<evidence type="ECO:0000259" key="6">
    <source>
        <dbReference type="Pfam" id="PF00149"/>
    </source>
</evidence>
<proteinExistence type="predicted"/>
<evidence type="ECO:0000256" key="4">
    <source>
        <dbReference type="ARBA" id="ARBA00023136"/>
    </source>
</evidence>
<sequence length="265" mass="29336">MFDASATRLRRRYRSLFLSDLHLGARGCRAAEILAFLDSVEAETIYLVGDILDVWHPGRVHWGGLQDAIWTELGERANTGTRVVYLPGNHDAPLREIATGRFDRFELTDSLTHVAADGTRYLVLHGDQVDARIFRFHVMTRIGSRLDAALRAVDHALRGLRPSAKRGIFEWAICGVNALMMVGNGFEKRLAAMAITSGHDGVICGHFHKAALRQSGPITYANCGDWVDSRTALVETFDGALQLVEWRAEVEAAPARQGLMEEVDA</sequence>
<evidence type="ECO:0000313" key="8">
    <source>
        <dbReference type="Proteomes" id="UP000183812"/>
    </source>
</evidence>
<evidence type="ECO:0000313" key="7">
    <source>
        <dbReference type="EMBL" id="SDE28582.1"/>
    </source>
</evidence>
<dbReference type="EMBL" id="FNAY01000001">
    <property type="protein sequence ID" value="SDE28582.1"/>
    <property type="molecule type" value="Genomic_DNA"/>
</dbReference>
<evidence type="ECO:0000256" key="2">
    <source>
        <dbReference type="ARBA" id="ARBA00022519"/>
    </source>
</evidence>
<keyword evidence="1" id="KW-1003">Cell membrane</keyword>
<accession>A0A1G7BNS1</accession>
<dbReference type="PANTHER" id="PTHR34990:SF2">
    <property type="entry name" value="BLL8164 PROTEIN"/>
    <property type="match status" value="1"/>
</dbReference>
<dbReference type="InterPro" id="IPR004843">
    <property type="entry name" value="Calcineurin-like_PHP"/>
</dbReference>
<evidence type="ECO:0000256" key="1">
    <source>
        <dbReference type="ARBA" id="ARBA00022475"/>
    </source>
</evidence>
<dbReference type="GO" id="GO:0016020">
    <property type="term" value="C:membrane"/>
    <property type="evidence" value="ECO:0007669"/>
    <property type="project" value="GOC"/>
</dbReference>
<dbReference type="GO" id="GO:0009245">
    <property type="term" value="P:lipid A biosynthetic process"/>
    <property type="evidence" value="ECO:0007669"/>
    <property type="project" value="TreeGrafter"/>
</dbReference>
<dbReference type="SUPFAM" id="SSF56300">
    <property type="entry name" value="Metallo-dependent phosphatases"/>
    <property type="match status" value="1"/>
</dbReference>
<dbReference type="GO" id="GO:0008758">
    <property type="term" value="F:UDP-2,3-diacylglucosamine hydrolase activity"/>
    <property type="evidence" value="ECO:0007669"/>
    <property type="project" value="TreeGrafter"/>
</dbReference>
<feature type="domain" description="Calcineurin-like phosphoesterase" evidence="6">
    <location>
        <begin position="14"/>
        <end position="209"/>
    </location>
</feature>
<gene>
    <name evidence="7" type="ORF">SAMN04244550_00019</name>
</gene>
<dbReference type="CDD" id="cd07398">
    <property type="entry name" value="MPP_YbbF-LpxH"/>
    <property type="match status" value="1"/>
</dbReference>
<dbReference type="AlphaFoldDB" id="A0A1G7BNS1"/>
<dbReference type="OrthoDB" id="9802481at2"/>
<dbReference type="GO" id="GO:0046872">
    <property type="term" value="F:metal ion binding"/>
    <property type="evidence" value="ECO:0007669"/>
    <property type="project" value="UniProtKB-KW"/>
</dbReference>
<keyword evidence="4" id="KW-0472">Membrane</keyword>
<dbReference type="InterPro" id="IPR029052">
    <property type="entry name" value="Metallo-depent_PP-like"/>
</dbReference>
<organism evidence="7 8">
    <name type="scientific">Rhodobacter capsulatus</name>
    <name type="common">Rhodopseudomonas capsulata</name>
    <dbReference type="NCBI Taxonomy" id="1061"/>
    <lineage>
        <taxon>Bacteria</taxon>
        <taxon>Pseudomonadati</taxon>
        <taxon>Pseudomonadota</taxon>
        <taxon>Alphaproteobacteria</taxon>
        <taxon>Rhodobacterales</taxon>
        <taxon>Rhodobacter group</taxon>
        <taxon>Rhodobacter</taxon>
    </lineage>
</organism>
<dbReference type="Gene3D" id="3.60.21.10">
    <property type="match status" value="1"/>
</dbReference>